<comment type="caution">
    <text evidence="10">The sequence shown here is derived from an EMBL/GenBank/DDBJ whole genome shotgun (WGS) entry which is preliminary data.</text>
</comment>
<dbReference type="SMART" id="SM00388">
    <property type="entry name" value="HisKA"/>
    <property type="match status" value="1"/>
</dbReference>
<dbReference type="InterPro" id="IPR036890">
    <property type="entry name" value="HATPase_C_sf"/>
</dbReference>
<dbReference type="SUPFAM" id="SSF47384">
    <property type="entry name" value="Homodimeric domain of signal transducing histidine kinase"/>
    <property type="match status" value="1"/>
</dbReference>
<keyword evidence="4" id="KW-0808">Transferase</keyword>
<sequence>MSNDRSDILQRALKRERLARKESERILEIKSSELYELTQDLQRANKQLKASVTEKNSQLQGIFTNILDAYVVMDLAGNILRMNESAEQLLDYSLKDGRKNLLDFVAADDIRHTQESYNSLRENGMIENFEVRLSIGEGLEKWVQINASLIYDFNKRPVAAQGIARDITESMADKQLIENQKRELDIIVDNSSLGIILAEDQRIIKANQAFCDLLGYEETELVNMRISDLTLPQDMIDSKKLLDGLESGDISEFSQEKRYKRKDHSVVWARTKVSMLSDIENKVKYQVAIVEDITAEREKSLMINVINEVAKAILGEIDLYRIAWEIVHRIAEYLNADDCVIYIVDHRNGQLEQIAAFGAKAPSGEEVIDQIIIPLGQGIVGSVASSGQSEIIKNTDQDPRYIVDDAFRLSEITVPILSNGKVIAVIDSEHKDADYFTTEHLKALHNVANLVSMQIQNALNLQERLKAERRSKELLEQLEASNAELEEYAHIVSHDLKSPLRNIYALVDWIKQDNKVAWDEKTLRNFDLIGKTLEKMEGLITGILSYSSINNESFQSKEIHVDQVITDALQLLHVPSHIEIIVDDNFPKIKGDQTRLIQLYQNLIGNAIRYTDKEQGQIRVFWKEVDGQNVFGVADNGVGIDSIYHEKIFKIFESLSDIKESTGVGLSIVKKIIDLHQGRIWLESGVGTGTTFYFTLNKKPKE</sequence>
<dbReference type="Pfam" id="PF13426">
    <property type="entry name" value="PAS_9"/>
    <property type="match status" value="2"/>
</dbReference>
<dbReference type="InterPro" id="IPR003661">
    <property type="entry name" value="HisK_dim/P_dom"/>
</dbReference>
<feature type="domain" description="PAC" evidence="9">
    <location>
        <begin position="253"/>
        <end position="305"/>
    </location>
</feature>
<dbReference type="SUPFAM" id="SSF55781">
    <property type="entry name" value="GAF domain-like"/>
    <property type="match status" value="1"/>
</dbReference>
<feature type="domain" description="Histidine kinase" evidence="7">
    <location>
        <begin position="491"/>
        <end position="700"/>
    </location>
</feature>
<dbReference type="InterPro" id="IPR003594">
    <property type="entry name" value="HATPase_dom"/>
</dbReference>
<dbReference type="PANTHER" id="PTHR43304">
    <property type="entry name" value="PHYTOCHROME-LIKE PROTEIN CPH1"/>
    <property type="match status" value="1"/>
</dbReference>
<dbReference type="AlphaFoldDB" id="A0A2S7KLI1"/>
<evidence type="ECO:0000259" key="8">
    <source>
        <dbReference type="PROSITE" id="PS50112"/>
    </source>
</evidence>
<evidence type="ECO:0000256" key="1">
    <source>
        <dbReference type="ARBA" id="ARBA00000085"/>
    </source>
</evidence>
<dbReference type="InterPro" id="IPR003018">
    <property type="entry name" value="GAF"/>
</dbReference>
<dbReference type="PANTHER" id="PTHR43304:SF1">
    <property type="entry name" value="PAC DOMAIN-CONTAINING PROTEIN"/>
    <property type="match status" value="1"/>
</dbReference>
<dbReference type="InterPro" id="IPR052162">
    <property type="entry name" value="Sensor_kinase/Photoreceptor"/>
</dbReference>
<dbReference type="CDD" id="cd00082">
    <property type="entry name" value="HisKA"/>
    <property type="match status" value="1"/>
</dbReference>
<dbReference type="Gene3D" id="3.30.450.40">
    <property type="match status" value="1"/>
</dbReference>
<dbReference type="SMART" id="SM00091">
    <property type="entry name" value="PAS"/>
    <property type="match status" value="2"/>
</dbReference>
<evidence type="ECO:0000313" key="11">
    <source>
        <dbReference type="Proteomes" id="UP000239800"/>
    </source>
</evidence>
<dbReference type="EC" id="2.7.13.3" evidence="2"/>
<protein>
    <recommendedName>
        <fullName evidence="2">histidine kinase</fullName>
        <ecNumber evidence="2">2.7.13.3</ecNumber>
    </recommendedName>
</protein>
<feature type="domain" description="PAS" evidence="8">
    <location>
        <begin position="55"/>
        <end position="124"/>
    </location>
</feature>
<dbReference type="SUPFAM" id="SSF55874">
    <property type="entry name" value="ATPase domain of HSP90 chaperone/DNA topoisomerase II/histidine kinase"/>
    <property type="match status" value="1"/>
</dbReference>
<feature type="domain" description="PAC" evidence="9">
    <location>
        <begin position="127"/>
        <end position="179"/>
    </location>
</feature>
<dbReference type="Gene3D" id="1.10.287.130">
    <property type="match status" value="1"/>
</dbReference>
<dbReference type="PRINTS" id="PR00344">
    <property type="entry name" value="BCTRLSENSOR"/>
</dbReference>
<accession>A0A2S7KLI1</accession>
<dbReference type="EMBL" id="MQUB01000001">
    <property type="protein sequence ID" value="PQB03486.1"/>
    <property type="molecule type" value="Genomic_DNA"/>
</dbReference>
<evidence type="ECO:0000313" key="10">
    <source>
        <dbReference type="EMBL" id="PQB03486.1"/>
    </source>
</evidence>
<dbReference type="InterPro" id="IPR029016">
    <property type="entry name" value="GAF-like_dom_sf"/>
</dbReference>
<dbReference type="InterPro" id="IPR000700">
    <property type="entry name" value="PAS-assoc_C"/>
</dbReference>
<dbReference type="Pfam" id="PF02518">
    <property type="entry name" value="HATPase_c"/>
    <property type="match status" value="1"/>
</dbReference>
<dbReference type="RefSeq" id="WP_104811410.1">
    <property type="nucleotide sequence ID" value="NZ_MQUB01000001.1"/>
</dbReference>
<keyword evidence="5 10" id="KW-0418">Kinase</keyword>
<dbReference type="SUPFAM" id="SSF55785">
    <property type="entry name" value="PYP-like sensor domain (PAS domain)"/>
    <property type="match status" value="2"/>
</dbReference>
<dbReference type="PROSITE" id="PS50112">
    <property type="entry name" value="PAS"/>
    <property type="match status" value="2"/>
</dbReference>
<evidence type="ECO:0000256" key="3">
    <source>
        <dbReference type="ARBA" id="ARBA00022553"/>
    </source>
</evidence>
<dbReference type="InterPro" id="IPR035965">
    <property type="entry name" value="PAS-like_dom_sf"/>
</dbReference>
<dbReference type="Gene3D" id="3.30.565.10">
    <property type="entry name" value="Histidine kinase-like ATPase, C-terminal domain"/>
    <property type="match status" value="1"/>
</dbReference>
<dbReference type="InterPro" id="IPR036097">
    <property type="entry name" value="HisK_dim/P_sf"/>
</dbReference>
<dbReference type="InterPro" id="IPR000014">
    <property type="entry name" value="PAS"/>
</dbReference>
<evidence type="ECO:0000259" key="7">
    <source>
        <dbReference type="PROSITE" id="PS50109"/>
    </source>
</evidence>
<feature type="coiled-coil region" evidence="6">
    <location>
        <begin position="458"/>
        <end position="491"/>
    </location>
</feature>
<gene>
    <name evidence="10" type="ORF">BST85_00190</name>
</gene>
<dbReference type="NCBIfam" id="TIGR00229">
    <property type="entry name" value="sensory_box"/>
    <property type="match status" value="2"/>
</dbReference>
<evidence type="ECO:0000256" key="2">
    <source>
        <dbReference type="ARBA" id="ARBA00012438"/>
    </source>
</evidence>
<dbReference type="OrthoDB" id="9781208at2"/>
<evidence type="ECO:0000259" key="9">
    <source>
        <dbReference type="PROSITE" id="PS50113"/>
    </source>
</evidence>
<keyword evidence="3" id="KW-0597">Phosphoprotein</keyword>
<keyword evidence="6" id="KW-0175">Coiled coil</keyword>
<keyword evidence="11" id="KW-1185">Reference proteome</keyword>
<proteinExistence type="predicted"/>
<dbReference type="SMART" id="SM00387">
    <property type="entry name" value="HATPase_c"/>
    <property type="match status" value="1"/>
</dbReference>
<dbReference type="SMART" id="SM00065">
    <property type="entry name" value="GAF"/>
    <property type="match status" value="1"/>
</dbReference>
<dbReference type="Pfam" id="PF13185">
    <property type="entry name" value="GAF_2"/>
    <property type="match status" value="1"/>
</dbReference>
<feature type="domain" description="PAS" evidence="8">
    <location>
        <begin position="195"/>
        <end position="249"/>
    </location>
</feature>
<evidence type="ECO:0000256" key="6">
    <source>
        <dbReference type="SAM" id="Coils"/>
    </source>
</evidence>
<evidence type="ECO:0000256" key="5">
    <source>
        <dbReference type="ARBA" id="ARBA00022777"/>
    </source>
</evidence>
<dbReference type="CDD" id="cd00130">
    <property type="entry name" value="PAS"/>
    <property type="match status" value="2"/>
</dbReference>
<dbReference type="SMART" id="SM00086">
    <property type="entry name" value="PAC"/>
    <property type="match status" value="2"/>
</dbReference>
<dbReference type="GO" id="GO:0000155">
    <property type="term" value="F:phosphorelay sensor kinase activity"/>
    <property type="evidence" value="ECO:0007669"/>
    <property type="project" value="InterPro"/>
</dbReference>
<dbReference type="InterPro" id="IPR004358">
    <property type="entry name" value="Sig_transdc_His_kin-like_C"/>
</dbReference>
<dbReference type="Proteomes" id="UP000239800">
    <property type="component" value="Unassembled WGS sequence"/>
</dbReference>
<name>A0A2S7KLI1_9FLAO</name>
<dbReference type="InterPro" id="IPR005467">
    <property type="entry name" value="His_kinase_dom"/>
</dbReference>
<dbReference type="Gene3D" id="3.30.450.20">
    <property type="entry name" value="PAS domain"/>
    <property type="match status" value="2"/>
</dbReference>
<dbReference type="PROSITE" id="PS50113">
    <property type="entry name" value="PAC"/>
    <property type="match status" value="2"/>
</dbReference>
<reference evidence="10 11" key="1">
    <citation type="submission" date="2016-11" db="EMBL/GenBank/DDBJ databases">
        <title>Trade-off between light-utilization and light-protection in marine flavobacteria.</title>
        <authorList>
            <person name="Kumagai Y."/>
        </authorList>
    </citation>
    <scope>NUCLEOTIDE SEQUENCE [LARGE SCALE GENOMIC DNA]</scope>
    <source>
        <strain evidence="10 11">NBRC 107741</strain>
    </source>
</reference>
<dbReference type="PROSITE" id="PS50109">
    <property type="entry name" value="HIS_KIN"/>
    <property type="match status" value="1"/>
</dbReference>
<dbReference type="InterPro" id="IPR001610">
    <property type="entry name" value="PAC"/>
</dbReference>
<comment type="catalytic activity">
    <reaction evidence="1">
        <text>ATP + protein L-histidine = ADP + protein N-phospho-L-histidine.</text>
        <dbReference type="EC" id="2.7.13.3"/>
    </reaction>
</comment>
<organism evidence="10 11">
    <name type="scientific">Aureitalea marina</name>
    <dbReference type="NCBI Taxonomy" id="930804"/>
    <lineage>
        <taxon>Bacteria</taxon>
        <taxon>Pseudomonadati</taxon>
        <taxon>Bacteroidota</taxon>
        <taxon>Flavobacteriia</taxon>
        <taxon>Flavobacteriales</taxon>
        <taxon>Flavobacteriaceae</taxon>
        <taxon>Aureitalea</taxon>
    </lineage>
</organism>
<evidence type="ECO:0000256" key="4">
    <source>
        <dbReference type="ARBA" id="ARBA00022679"/>
    </source>
</evidence>